<proteinExistence type="predicted"/>
<organism evidence="2 3">
    <name type="scientific">Actinoplanes friuliensis DSM 7358</name>
    <dbReference type="NCBI Taxonomy" id="1246995"/>
    <lineage>
        <taxon>Bacteria</taxon>
        <taxon>Bacillati</taxon>
        <taxon>Actinomycetota</taxon>
        <taxon>Actinomycetes</taxon>
        <taxon>Micromonosporales</taxon>
        <taxon>Micromonosporaceae</taxon>
        <taxon>Actinoplanes</taxon>
    </lineage>
</organism>
<keyword evidence="1" id="KW-0472">Membrane</keyword>
<dbReference type="OrthoDB" id="3692019at2"/>
<name>U5VZH3_9ACTN</name>
<reference evidence="2 3" key="1">
    <citation type="journal article" date="2014" name="J. Biotechnol.">
        <title>Complete genome sequence of the actinobacterium Actinoplanes friuliensis HAG 010964, producer of the lipopeptide antibiotic friulimycin.</title>
        <authorList>
            <person name="Ruckert C."/>
            <person name="Szczepanowski R."/>
            <person name="Albersmeier A."/>
            <person name="Goesmann A."/>
            <person name="Fischer N."/>
            <person name="Steinkamper A."/>
            <person name="Puhler A."/>
            <person name="Biener R."/>
            <person name="Schwartz D."/>
            <person name="Kalinowski J."/>
        </authorList>
    </citation>
    <scope>NUCLEOTIDE SEQUENCE [LARGE SCALE GENOMIC DNA]</scope>
    <source>
        <strain evidence="2 3">DSM 7358</strain>
    </source>
</reference>
<keyword evidence="1" id="KW-1133">Transmembrane helix</keyword>
<keyword evidence="1" id="KW-0812">Transmembrane</keyword>
<evidence type="ECO:0000313" key="2">
    <source>
        <dbReference type="EMBL" id="AGZ41105.1"/>
    </source>
</evidence>
<dbReference type="KEGG" id="afs:AFR_14115"/>
<evidence type="ECO:0000313" key="3">
    <source>
        <dbReference type="Proteomes" id="UP000017746"/>
    </source>
</evidence>
<accession>U5VZH3</accession>
<keyword evidence="3" id="KW-1185">Reference proteome</keyword>
<protein>
    <submittedName>
        <fullName evidence="2">Uncharacterized protein</fullName>
    </submittedName>
</protein>
<dbReference type="HOGENOM" id="CLU_1352287_0_0_11"/>
<dbReference type="PATRIC" id="fig|1246995.3.peg.2864"/>
<sequence>MGEISQALATIFLGVVGLWVGNNYRRQMRNSLTPQAAGAYARLWEVTAPSTPADDDPLSLEQRAELAKAMHEWYFRDGSGMYLPDTSRRLFFVIVSNLTCEVGKFAPASLAPRLNDRNPHVVEKVRGCASKRQMSLLRTQLKNDMAVYYSTATFNYLRDDERELLASSGIRPGFTALPMALLLRPARTNYGSCYCDTCVK</sequence>
<dbReference type="Proteomes" id="UP000017746">
    <property type="component" value="Chromosome"/>
</dbReference>
<feature type="transmembrane region" description="Helical" evidence="1">
    <location>
        <begin position="6"/>
        <end position="24"/>
    </location>
</feature>
<dbReference type="RefSeq" id="WP_023361164.1">
    <property type="nucleotide sequence ID" value="NC_022657.1"/>
</dbReference>
<dbReference type="AlphaFoldDB" id="U5VZH3"/>
<dbReference type="EMBL" id="CP006272">
    <property type="protein sequence ID" value="AGZ41105.1"/>
    <property type="molecule type" value="Genomic_DNA"/>
</dbReference>
<gene>
    <name evidence="2" type="ORF">AFR_14115</name>
</gene>
<evidence type="ECO:0000256" key="1">
    <source>
        <dbReference type="SAM" id="Phobius"/>
    </source>
</evidence>